<sequence length="189" mass="20971">MVSSFKLVKSLTLSTPSVVSSRNKENCSHTGDTPSRVKAFKRKLQGVSITSVDPNTALDIELNQLLMEGIHKLQISESQISQPPIHPRISIPLEETLKDSVLRLRQGSIQAIDLPMVTFEGLDDVQLNYCRLLLAYNKLIELVLRKNSEICLFNVQLKQVLDTLADIVADLCSLCSSKSDIEFDSTASD</sequence>
<protein>
    <submittedName>
        <fullName evidence="1">Uncharacterized protein</fullName>
    </submittedName>
</protein>
<evidence type="ECO:0000313" key="1">
    <source>
        <dbReference type="EMBL" id="ODV79125.1"/>
    </source>
</evidence>
<dbReference type="RefSeq" id="XP_020064247.1">
    <property type="nucleotide sequence ID" value="XM_020207670.1"/>
</dbReference>
<dbReference type="GeneID" id="30981807"/>
<reference evidence="2" key="1">
    <citation type="submission" date="2016-05" db="EMBL/GenBank/DDBJ databases">
        <title>Comparative genomics of biotechnologically important yeasts.</title>
        <authorList>
            <consortium name="DOE Joint Genome Institute"/>
            <person name="Riley R."/>
            <person name="Haridas S."/>
            <person name="Wolfe K.H."/>
            <person name="Lopes M.R."/>
            <person name="Hittinger C.T."/>
            <person name="Goker M."/>
            <person name="Salamov A."/>
            <person name="Wisecaver J."/>
            <person name="Long T.M."/>
            <person name="Aerts A.L."/>
            <person name="Barry K."/>
            <person name="Choi C."/>
            <person name="Clum A."/>
            <person name="Coughlan A.Y."/>
            <person name="Deshpande S."/>
            <person name="Douglass A.P."/>
            <person name="Hanson S.J."/>
            <person name="Klenk H.-P."/>
            <person name="Labutti K."/>
            <person name="Lapidus A."/>
            <person name="Lindquist E."/>
            <person name="Lipzen A."/>
            <person name="Meier-Kolthoff J.P."/>
            <person name="Ohm R.A."/>
            <person name="Otillar R.P."/>
            <person name="Pangilinan J."/>
            <person name="Peng Y."/>
            <person name="Rokas A."/>
            <person name="Rosa C.A."/>
            <person name="Scheuner C."/>
            <person name="Sibirny A.A."/>
            <person name="Slot J.C."/>
            <person name="Stielow J.B."/>
            <person name="Sun H."/>
            <person name="Kurtzman C.P."/>
            <person name="Blackwell M."/>
            <person name="Grigoriev I.V."/>
            <person name="Jeffries T.W."/>
        </authorList>
    </citation>
    <scope>NUCLEOTIDE SEQUENCE [LARGE SCALE GENOMIC DNA]</scope>
    <source>
        <strain evidence="2">NRRL Y-17324</strain>
    </source>
</reference>
<dbReference type="AlphaFoldDB" id="A0A1E4SHZ5"/>
<keyword evidence="2" id="KW-1185">Reference proteome</keyword>
<dbReference type="Proteomes" id="UP000094285">
    <property type="component" value="Unassembled WGS sequence"/>
</dbReference>
<organism evidence="1 2">
    <name type="scientific">Suhomyces tanzawaensis NRRL Y-17324</name>
    <dbReference type="NCBI Taxonomy" id="984487"/>
    <lineage>
        <taxon>Eukaryota</taxon>
        <taxon>Fungi</taxon>
        <taxon>Dikarya</taxon>
        <taxon>Ascomycota</taxon>
        <taxon>Saccharomycotina</taxon>
        <taxon>Pichiomycetes</taxon>
        <taxon>Debaryomycetaceae</taxon>
        <taxon>Suhomyces</taxon>
    </lineage>
</organism>
<gene>
    <name evidence="1" type="ORF">CANTADRAFT_26167</name>
</gene>
<name>A0A1E4SHZ5_9ASCO</name>
<dbReference type="OrthoDB" id="10658582at2759"/>
<accession>A0A1E4SHZ5</accession>
<dbReference type="EMBL" id="KV453912">
    <property type="protein sequence ID" value="ODV79125.1"/>
    <property type="molecule type" value="Genomic_DNA"/>
</dbReference>
<evidence type="ECO:0000313" key="2">
    <source>
        <dbReference type="Proteomes" id="UP000094285"/>
    </source>
</evidence>
<proteinExistence type="predicted"/>